<keyword evidence="3" id="KW-1185">Reference proteome</keyword>
<feature type="region of interest" description="Disordered" evidence="1">
    <location>
        <begin position="1"/>
        <end position="76"/>
    </location>
</feature>
<gene>
    <name evidence="2" type="ORF">LOC62_03G004580</name>
</gene>
<name>A0AAF0Y6X0_9TREE</name>
<evidence type="ECO:0000256" key="1">
    <source>
        <dbReference type="SAM" id="MobiDB-lite"/>
    </source>
</evidence>
<dbReference type="RefSeq" id="XP_062627084.1">
    <property type="nucleotide sequence ID" value="XM_062771100.1"/>
</dbReference>
<feature type="region of interest" description="Disordered" evidence="1">
    <location>
        <begin position="110"/>
        <end position="140"/>
    </location>
</feature>
<dbReference type="EMBL" id="CP086716">
    <property type="protein sequence ID" value="WOO81052.1"/>
    <property type="molecule type" value="Genomic_DNA"/>
</dbReference>
<dbReference type="GeneID" id="87807818"/>
<reference evidence="2" key="1">
    <citation type="submission" date="2023-10" db="EMBL/GenBank/DDBJ databases">
        <authorList>
            <person name="Noh H."/>
        </authorList>
    </citation>
    <scope>NUCLEOTIDE SEQUENCE</scope>
    <source>
        <strain evidence="2">DUCC4014</strain>
    </source>
</reference>
<feature type="compositionally biased region" description="Low complexity" evidence="1">
    <location>
        <begin position="110"/>
        <end position="130"/>
    </location>
</feature>
<dbReference type="Proteomes" id="UP000827549">
    <property type="component" value="Chromosome 3"/>
</dbReference>
<feature type="compositionally biased region" description="Polar residues" evidence="1">
    <location>
        <begin position="58"/>
        <end position="76"/>
    </location>
</feature>
<evidence type="ECO:0000313" key="2">
    <source>
        <dbReference type="EMBL" id="WOO81052.1"/>
    </source>
</evidence>
<proteinExistence type="predicted"/>
<evidence type="ECO:0000313" key="3">
    <source>
        <dbReference type="Proteomes" id="UP000827549"/>
    </source>
</evidence>
<sequence length="242" mass="26065">MLEALTSTLPGRYFTGMTTNGGGPSHTDAEDNFFLEYDLTQEAPPGQSSSSPHEEEQGGSQQRASQHSGHSLLASQHSASTVAAAAMLTQLGYGYEHEHEGGHTEADYHAAAAAAAHESDSSASNALAVPEEAEEEEEDDFDYVADADKFDVGTELVQRWDALQAQLEAAIKDYSDGVIREAYTTTLQVTKMLGRMNDECHAELERGVALIQAEEGKHDAAIARMRSAMDLMERACKALDGK</sequence>
<accession>A0AAF0Y6X0</accession>
<organism evidence="2 3">
    <name type="scientific">Vanrija pseudolonga</name>
    <dbReference type="NCBI Taxonomy" id="143232"/>
    <lineage>
        <taxon>Eukaryota</taxon>
        <taxon>Fungi</taxon>
        <taxon>Dikarya</taxon>
        <taxon>Basidiomycota</taxon>
        <taxon>Agaricomycotina</taxon>
        <taxon>Tremellomycetes</taxon>
        <taxon>Trichosporonales</taxon>
        <taxon>Trichosporonaceae</taxon>
        <taxon>Vanrija</taxon>
    </lineage>
</organism>
<feature type="compositionally biased region" description="Acidic residues" evidence="1">
    <location>
        <begin position="131"/>
        <end position="140"/>
    </location>
</feature>
<dbReference type="AlphaFoldDB" id="A0AAF0Y6X0"/>
<protein>
    <submittedName>
        <fullName evidence="2">Uncharacterized protein</fullName>
    </submittedName>
</protein>